<evidence type="ECO:0000313" key="1">
    <source>
        <dbReference type="EMBL" id="MDC0711245.1"/>
    </source>
</evidence>
<dbReference type="SUPFAM" id="SSF53850">
    <property type="entry name" value="Periplasmic binding protein-like II"/>
    <property type="match status" value="1"/>
</dbReference>
<protein>
    <submittedName>
        <fullName evidence="1">Extracellular solute-binding protein</fullName>
    </submittedName>
</protein>
<dbReference type="Proteomes" id="UP001221838">
    <property type="component" value="Unassembled WGS sequence"/>
</dbReference>
<organism evidence="1 2">
    <name type="scientific">Stigmatella ashevillensis</name>
    <dbReference type="NCBI Taxonomy" id="2995309"/>
    <lineage>
        <taxon>Bacteria</taxon>
        <taxon>Pseudomonadati</taxon>
        <taxon>Myxococcota</taxon>
        <taxon>Myxococcia</taxon>
        <taxon>Myxococcales</taxon>
        <taxon>Cystobacterineae</taxon>
        <taxon>Archangiaceae</taxon>
        <taxon>Stigmatella</taxon>
    </lineage>
</organism>
<proteinExistence type="predicted"/>
<sequence>MPIRKWMTLFSAVTCSLMGCGESQPPAEPRVRLRVPLYSYIPDAAGDQFQALAQRLESEFEQQHPDVDLVVNPSCFKDDLYEPSELARSLRGESDCAYDVVETDTSLLGELVETGAVRPWAALPQGPQWHPAGISASTFQNQLYGVPHWLCAHYILSRNEAVSSAQTVDALVQALDALQTPAMNLAANLLGSWNLPSLYLDAWTDTHGPGNVQSAVSTQYDAQVLAGMKALTQGCETAQGNPCIDGTYDAAENFDLPTHLFADGQADATLGYSERLHTLLKRAPSEATQGTLRISLAPLGQGNQPLVFTDSFFLGKNCTGDCEQAAVRFVEYMSQASTYAWLLLSEDAPAAGRVPRYLMPAALDVYETPGLKADPFYPRIGAATRTAAPFPNRGLLNIRKQMRDDILRALSGEG</sequence>
<gene>
    <name evidence="1" type="ORF">POL68_22435</name>
</gene>
<dbReference type="EMBL" id="JAQNDM010000002">
    <property type="protein sequence ID" value="MDC0711245.1"/>
    <property type="molecule type" value="Genomic_DNA"/>
</dbReference>
<dbReference type="RefSeq" id="WP_272141203.1">
    <property type="nucleotide sequence ID" value="NZ_JAQNDM010000002.1"/>
</dbReference>
<comment type="caution">
    <text evidence="1">The sequence shown here is derived from an EMBL/GenBank/DDBJ whole genome shotgun (WGS) entry which is preliminary data.</text>
</comment>
<accession>A0ABT5DDM3</accession>
<dbReference type="InterPro" id="IPR006059">
    <property type="entry name" value="SBP"/>
</dbReference>
<evidence type="ECO:0000313" key="2">
    <source>
        <dbReference type="Proteomes" id="UP001221838"/>
    </source>
</evidence>
<dbReference type="PROSITE" id="PS51257">
    <property type="entry name" value="PROKAR_LIPOPROTEIN"/>
    <property type="match status" value="1"/>
</dbReference>
<keyword evidence="2" id="KW-1185">Reference proteome</keyword>
<dbReference type="Pfam" id="PF13416">
    <property type="entry name" value="SBP_bac_8"/>
    <property type="match status" value="1"/>
</dbReference>
<reference evidence="1 2" key="1">
    <citation type="submission" date="2022-11" db="EMBL/GenBank/DDBJ databases">
        <title>Minimal conservation of predation-associated metabolite biosynthetic gene clusters underscores biosynthetic potential of Myxococcota including descriptions for ten novel species: Archangium lansinium sp. nov., Myxococcus landrumus sp. nov., Nannocystis bai.</title>
        <authorList>
            <person name="Ahearne A."/>
            <person name="Stevens C."/>
            <person name="Dowd S."/>
        </authorList>
    </citation>
    <scope>NUCLEOTIDE SEQUENCE [LARGE SCALE GENOMIC DNA]</scope>
    <source>
        <strain evidence="1 2">NCWAL01</strain>
    </source>
</reference>
<dbReference type="Gene3D" id="3.40.190.10">
    <property type="entry name" value="Periplasmic binding protein-like II"/>
    <property type="match status" value="1"/>
</dbReference>
<name>A0ABT5DDM3_9BACT</name>